<keyword evidence="6" id="KW-0539">Nucleus</keyword>
<keyword evidence="3" id="KW-0805">Transcription regulation</keyword>
<accession>A0A1W6R5H0</accession>
<sequence>MNTDNCVDMGGSEEDDQINMMEDLRRGPWTVEEDFTLINYIAHHGEGRWNSLARCAGLKRTGKSCRLRWLNYLRPDVRRGNITLEEQLLILELHSRWGNRWSKIAQHLPGRTDNEIKNYWRTRVQKHAKQLKCDVNSKQFKDTMRYLWMPRLVERIQAAATTTATTGGSSSSTTTTTTTSTATTTNSYALNQTNMDCIVTSQLVVPGGNNNCGTACSNYGNTQLNPTYTPENSSTTAVSPVSDMTDCYYPTNQSQNQEFFQQHNTLGIGFTDAMISPAGYFNQGMDFQALVEQNNQWSDGGNGGDEFSDNLWNVEDIWFLKQQFNM</sequence>
<dbReference type="PANTHER" id="PTHR45675:SF1">
    <property type="entry name" value="MYB TRANSCRIPTION FACTOR-RELATED"/>
    <property type="match status" value="1"/>
</dbReference>
<dbReference type="GO" id="GO:0043565">
    <property type="term" value="F:sequence-specific DNA binding"/>
    <property type="evidence" value="ECO:0007669"/>
    <property type="project" value="InterPro"/>
</dbReference>
<feature type="domain" description="Myb-like" evidence="8">
    <location>
        <begin position="74"/>
        <end position="124"/>
    </location>
</feature>
<comment type="subcellular location">
    <subcellularLocation>
        <location evidence="1">Nucleus</location>
    </subcellularLocation>
</comment>
<feature type="domain" description="Myb-like" evidence="8">
    <location>
        <begin position="21"/>
        <end position="73"/>
    </location>
</feature>
<reference evidence="10" key="1">
    <citation type="submission" date="2016-12" db="EMBL/GenBank/DDBJ databases">
        <title>Cichorium intybus R2R3 MYB transcription factor.</title>
        <authorList>
            <person name="Wei H."/>
            <person name="Rausch T."/>
        </authorList>
    </citation>
    <scope>NUCLEOTIDE SEQUENCE</scope>
</reference>
<keyword evidence="2" id="KW-0677">Repeat</keyword>
<keyword evidence="5" id="KW-0804">Transcription</keyword>
<evidence type="ECO:0000256" key="4">
    <source>
        <dbReference type="ARBA" id="ARBA00023125"/>
    </source>
</evidence>
<dbReference type="InterPro" id="IPR017930">
    <property type="entry name" value="Myb_dom"/>
</dbReference>
<dbReference type="InterPro" id="IPR009057">
    <property type="entry name" value="Homeodomain-like_sf"/>
</dbReference>
<dbReference type="FunFam" id="1.10.10.60:FF:000107">
    <property type="entry name" value="MYB transcription factor"/>
    <property type="match status" value="1"/>
</dbReference>
<dbReference type="GO" id="GO:0003700">
    <property type="term" value="F:DNA-binding transcription factor activity"/>
    <property type="evidence" value="ECO:0007669"/>
    <property type="project" value="InterPro"/>
</dbReference>
<dbReference type="PROSITE" id="PS51294">
    <property type="entry name" value="HTH_MYB"/>
    <property type="match status" value="2"/>
</dbReference>
<evidence type="ECO:0000256" key="7">
    <source>
        <dbReference type="SAM" id="MobiDB-lite"/>
    </source>
</evidence>
<dbReference type="CDD" id="cd00167">
    <property type="entry name" value="SANT"/>
    <property type="match status" value="2"/>
</dbReference>
<dbReference type="SUPFAM" id="SSF46689">
    <property type="entry name" value="Homeodomain-like"/>
    <property type="match status" value="1"/>
</dbReference>
<dbReference type="InterPro" id="IPR001005">
    <property type="entry name" value="SANT/Myb"/>
</dbReference>
<name>A0A1W6R5H0_CICIN</name>
<feature type="region of interest" description="Disordered" evidence="7">
    <location>
        <begin position="161"/>
        <end position="181"/>
    </location>
</feature>
<feature type="domain" description="HTH myb-type" evidence="9">
    <location>
        <begin position="21"/>
        <end position="77"/>
    </location>
</feature>
<evidence type="ECO:0000259" key="8">
    <source>
        <dbReference type="PROSITE" id="PS50090"/>
    </source>
</evidence>
<organism evidence="10">
    <name type="scientific">Cichorium intybus</name>
    <name type="common">Chicory</name>
    <dbReference type="NCBI Taxonomy" id="13427"/>
    <lineage>
        <taxon>Eukaryota</taxon>
        <taxon>Viridiplantae</taxon>
        <taxon>Streptophyta</taxon>
        <taxon>Embryophyta</taxon>
        <taxon>Tracheophyta</taxon>
        <taxon>Spermatophyta</taxon>
        <taxon>Magnoliopsida</taxon>
        <taxon>eudicotyledons</taxon>
        <taxon>Gunneridae</taxon>
        <taxon>Pentapetalae</taxon>
        <taxon>asterids</taxon>
        <taxon>campanulids</taxon>
        <taxon>Asterales</taxon>
        <taxon>Asteraceae</taxon>
        <taxon>Cichorioideae</taxon>
        <taxon>Cichorieae</taxon>
        <taxon>Cichoriinae</taxon>
        <taxon>Cichorium</taxon>
    </lineage>
</organism>
<dbReference type="InterPro" id="IPR044676">
    <property type="entry name" value="EOBI/EOBII-like_plant"/>
</dbReference>
<protein>
    <submittedName>
        <fullName evidence="10">Cold-and ABA-responsive R2R3 MYB transciption factor 5</fullName>
    </submittedName>
</protein>
<evidence type="ECO:0000256" key="5">
    <source>
        <dbReference type="ARBA" id="ARBA00023163"/>
    </source>
</evidence>
<dbReference type="FunFam" id="1.10.10.60:FF:000011">
    <property type="entry name" value="Myb transcription factor"/>
    <property type="match status" value="1"/>
</dbReference>
<dbReference type="SMART" id="SM00717">
    <property type="entry name" value="SANT"/>
    <property type="match status" value="2"/>
</dbReference>
<dbReference type="PROSITE" id="PS50090">
    <property type="entry name" value="MYB_LIKE"/>
    <property type="match status" value="2"/>
</dbReference>
<evidence type="ECO:0000259" key="9">
    <source>
        <dbReference type="PROSITE" id="PS51294"/>
    </source>
</evidence>
<dbReference type="PANTHER" id="PTHR45675">
    <property type="entry name" value="MYB TRANSCRIPTION FACTOR-RELATED-RELATED"/>
    <property type="match status" value="1"/>
</dbReference>
<dbReference type="EMBL" id="KY354368">
    <property type="protein sequence ID" value="ARO49674.1"/>
    <property type="molecule type" value="mRNA"/>
</dbReference>
<dbReference type="Pfam" id="PF00249">
    <property type="entry name" value="Myb_DNA-binding"/>
    <property type="match status" value="2"/>
</dbReference>
<evidence type="ECO:0000256" key="3">
    <source>
        <dbReference type="ARBA" id="ARBA00023015"/>
    </source>
</evidence>
<dbReference type="AlphaFoldDB" id="A0A1W6R5H0"/>
<evidence type="ECO:0000313" key="10">
    <source>
        <dbReference type="EMBL" id="ARO49674.1"/>
    </source>
</evidence>
<keyword evidence="4" id="KW-0238">DNA-binding</keyword>
<evidence type="ECO:0000256" key="2">
    <source>
        <dbReference type="ARBA" id="ARBA00022737"/>
    </source>
</evidence>
<evidence type="ECO:0000256" key="6">
    <source>
        <dbReference type="ARBA" id="ARBA00023242"/>
    </source>
</evidence>
<feature type="domain" description="HTH myb-type" evidence="9">
    <location>
        <begin position="78"/>
        <end position="128"/>
    </location>
</feature>
<evidence type="ECO:0000256" key="1">
    <source>
        <dbReference type="ARBA" id="ARBA00004123"/>
    </source>
</evidence>
<dbReference type="Gene3D" id="1.10.10.60">
    <property type="entry name" value="Homeodomain-like"/>
    <property type="match status" value="2"/>
</dbReference>
<dbReference type="GO" id="GO:0005634">
    <property type="term" value="C:nucleus"/>
    <property type="evidence" value="ECO:0007669"/>
    <property type="project" value="UniProtKB-SubCell"/>
</dbReference>
<proteinExistence type="evidence at transcript level"/>